<reference evidence="6" key="1">
    <citation type="submission" date="2019-07" db="EMBL/GenBank/DDBJ databases">
        <authorList>
            <person name="Dittberner H."/>
        </authorList>
    </citation>
    <scope>NUCLEOTIDE SEQUENCE [LARGE SCALE GENOMIC DNA]</scope>
</reference>
<evidence type="ECO:0000256" key="2">
    <source>
        <dbReference type="ARBA" id="ARBA00022801"/>
    </source>
</evidence>
<dbReference type="Pfam" id="PF00331">
    <property type="entry name" value="Glyco_hydro_10"/>
    <property type="match status" value="1"/>
</dbReference>
<keyword evidence="2" id="KW-0378">Hydrolase</keyword>
<comment type="similarity">
    <text evidence="1">Belongs to the glycosyl hydrolase 10 (cellulase F) family.</text>
</comment>
<proteinExistence type="inferred from homology"/>
<evidence type="ECO:0000256" key="3">
    <source>
        <dbReference type="ARBA" id="ARBA00023277"/>
    </source>
</evidence>
<dbReference type="GO" id="GO:0000272">
    <property type="term" value="P:polysaccharide catabolic process"/>
    <property type="evidence" value="ECO:0007669"/>
    <property type="project" value="UniProtKB-KW"/>
</dbReference>
<dbReference type="OrthoDB" id="3055998at2759"/>
<comment type="caution">
    <text evidence="6">The sequence shown here is derived from an EMBL/GenBank/DDBJ whole genome shotgun (WGS) entry which is preliminary data.</text>
</comment>
<gene>
    <name evidence="6" type="ORF">ANE_LOCUS7743</name>
</gene>
<name>A0A565B6L1_9BRAS</name>
<dbReference type="PANTHER" id="PTHR31490">
    <property type="entry name" value="GLYCOSYL HYDROLASE"/>
    <property type="match status" value="1"/>
</dbReference>
<organism evidence="6 7">
    <name type="scientific">Arabis nemorensis</name>
    <dbReference type="NCBI Taxonomy" id="586526"/>
    <lineage>
        <taxon>Eukaryota</taxon>
        <taxon>Viridiplantae</taxon>
        <taxon>Streptophyta</taxon>
        <taxon>Embryophyta</taxon>
        <taxon>Tracheophyta</taxon>
        <taxon>Spermatophyta</taxon>
        <taxon>Magnoliopsida</taxon>
        <taxon>eudicotyledons</taxon>
        <taxon>Gunneridae</taxon>
        <taxon>Pentapetalae</taxon>
        <taxon>rosids</taxon>
        <taxon>malvids</taxon>
        <taxon>Brassicales</taxon>
        <taxon>Brassicaceae</taxon>
        <taxon>Arabideae</taxon>
        <taxon>Arabis</taxon>
    </lineage>
</organism>
<dbReference type="AlphaFoldDB" id="A0A565B6L1"/>
<keyword evidence="3" id="KW-0119">Carbohydrate metabolism</keyword>
<evidence type="ECO:0000313" key="7">
    <source>
        <dbReference type="Proteomes" id="UP000489600"/>
    </source>
</evidence>
<evidence type="ECO:0000313" key="6">
    <source>
        <dbReference type="EMBL" id="VVA97298.1"/>
    </source>
</evidence>
<dbReference type="InterPro" id="IPR017853">
    <property type="entry name" value="GH"/>
</dbReference>
<dbReference type="InterPro" id="IPR001000">
    <property type="entry name" value="GH10_dom"/>
</dbReference>
<evidence type="ECO:0000256" key="1">
    <source>
        <dbReference type="ARBA" id="ARBA00007495"/>
    </source>
</evidence>
<keyword evidence="7" id="KW-1185">Reference proteome</keyword>
<dbReference type="SUPFAM" id="SSF51445">
    <property type="entry name" value="(Trans)glycosidases"/>
    <property type="match status" value="1"/>
</dbReference>
<dbReference type="InterPro" id="IPR044846">
    <property type="entry name" value="GH10"/>
</dbReference>
<dbReference type="PANTHER" id="PTHR31490:SF2">
    <property type="entry name" value="GLYCOSYL HYDROLASE FAMILY 10 PROTEIN"/>
    <property type="match status" value="1"/>
</dbReference>
<protein>
    <recommendedName>
        <fullName evidence="5">GH10 domain-containing protein</fullName>
    </recommendedName>
</protein>
<feature type="domain" description="GH10" evidence="5">
    <location>
        <begin position="1"/>
        <end position="147"/>
    </location>
</feature>
<keyword evidence="4" id="KW-0624">Polysaccharide degradation</keyword>
<dbReference type="Gene3D" id="3.20.20.80">
    <property type="entry name" value="Glycosidases"/>
    <property type="match status" value="1"/>
</dbReference>
<dbReference type="EMBL" id="CABITT030000003">
    <property type="protein sequence ID" value="VVA97298.1"/>
    <property type="molecule type" value="Genomic_DNA"/>
</dbReference>
<sequence length="211" mass="23209">MAHANDPKTTMYMNEFGTLERPKDLASSPARYLQKLRELQTIRVAGKIPFGIGLESHFSIPNIPYMRSDLDILAATGLPIWLTEVDVKAPPNVQGKYFEQVLREGHAHPQVKGMVTWTGYNPSGCFVMCLTDGTFKNLPTGEVVDKLLREWGGLGGKTTGLSDADGFFEVSLFHGDYGLNISRPFANSKASYSFSLTSDDSSSPSPLVFRV</sequence>
<dbReference type="PROSITE" id="PS51760">
    <property type="entry name" value="GH10_2"/>
    <property type="match status" value="1"/>
</dbReference>
<evidence type="ECO:0000259" key="5">
    <source>
        <dbReference type="PROSITE" id="PS51760"/>
    </source>
</evidence>
<dbReference type="GO" id="GO:0031176">
    <property type="term" value="F:endo-1,4-beta-xylanase activity"/>
    <property type="evidence" value="ECO:0007669"/>
    <property type="project" value="UniProtKB-ARBA"/>
</dbReference>
<dbReference type="Proteomes" id="UP000489600">
    <property type="component" value="Unassembled WGS sequence"/>
</dbReference>
<evidence type="ECO:0000256" key="4">
    <source>
        <dbReference type="ARBA" id="ARBA00023326"/>
    </source>
</evidence>
<accession>A0A565B6L1</accession>